<feature type="transmembrane region" description="Helical" evidence="1">
    <location>
        <begin position="15"/>
        <end position="48"/>
    </location>
</feature>
<dbReference type="EMBL" id="JBHLXG010000010">
    <property type="protein sequence ID" value="MFC0226991.1"/>
    <property type="molecule type" value="Genomic_DNA"/>
</dbReference>
<organism evidence="2 3">
    <name type="scientific">Serratia aquatilis</name>
    <dbReference type="NCBI Taxonomy" id="1737515"/>
    <lineage>
        <taxon>Bacteria</taxon>
        <taxon>Pseudomonadati</taxon>
        <taxon>Pseudomonadota</taxon>
        <taxon>Gammaproteobacteria</taxon>
        <taxon>Enterobacterales</taxon>
        <taxon>Yersiniaceae</taxon>
        <taxon>Serratia</taxon>
    </lineage>
</organism>
<keyword evidence="1" id="KW-1133">Transmembrane helix</keyword>
<keyword evidence="1" id="KW-0812">Transmembrane</keyword>
<comment type="caution">
    <text evidence="2">The sequence shown here is derived from an EMBL/GenBank/DDBJ whole genome shotgun (WGS) entry which is preliminary data.</text>
</comment>
<feature type="transmembrane region" description="Helical" evidence="1">
    <location>
        <begin position="127"/>
        <end position="144"/>
    </location>
</feature>
<sequence>MNYQVAPFWFYSGKVFLLVFFAVGLALLGITALIFYGLLFGVFFPVIISMRLHRLKEKSLVAIPKEMSQWTVYVQGIPVQETRSSLTNPCFAIQEHLRTFFMRAFISKFIIQAIALLMLVVQMRQIYSVWLLSIGLLAAVWLIIKCVDTAKTLVEVMNQRWLLDEVQGKTGSVWYRAGFSRRGRSMTALETLLKLT</sequence>
<evidence type="ECO:0008006" key="4">
    <source>
        <dbReference type="Google" id="ProtNLM"/>
    </source>
</evidence>
<keyword evidence="3" id="KW-1185">Reference proteome</keyword>
<protein>
    <recommendedName>
        <fullName evidence="4">Inner membrane protein</fullName>
    </recommendedName>
</protein>
<reference evidence="2 3" key="1">
    <citation type="submission" date="2024-09" db="EMBL/GenBank/DDBJ databases">
        <authorList>
            <person name="Sun Q."/>
            <person name="Mori K."/>
        </authorList>
    </citation>
    <scope>NUCLEOTIDE SEQUENCE [LARGE SCALE GENOMIC DNA]</scope>
    <source>
        <strain evidence="2 3">CCM 8626</strain>
    </source>
</reference>
<gene>
    <name evidence="2" type="ORF">ACFFJ3_10830</name>
</gene>
<dbReference type="Proteomes" id="UP001589792">
    <property type="component" value="Unassembled WGS sequence"/>
</dbReference>
<evidence type="ECO:0000313" key="3">
    <source>
        <dbReference type="Proteomes" id="UP001589792"/>
    </source>
</evidence>
<name>A0ABV6EDE5_9GAMM</name>
<accession>A0ABV6EDE5</accession>
<evidence type="ECO:0000256" key="1">
    <source>
        <dbReference type="SAM" id="Phobius"/>
    </source>
</evidence>
<evidence type="ECO:0000313" key="2">
    <source>
        <dbReference type="EMBL" id="MFC0226991.1"/>
    </source>
</evidence>
<feature type="transmembrane region" description="Helical" evidence="1">
    <location>
        <begin position="100"/>
        <end position="121"/>
    </location>
</feature>
<keyword evidence="1" id="KW-0472">Membrane</keyword>
<proteinExistence type="predicted"/>
<dbReference type="RefSeq" id="WP_380675122.1">
    <property type="nucleotide sequence ID" value="NZ_CP173186.1"/>
</dbReference>